<feature type="compositionally biased region" description="Low complexity" evidence="1">
    <location>
        <begin position="27"/>
        <end position="44"/>
    </location>
</feature>
<feature type="region of interest" description="Disordered" evidence="1">
    <location>
        <begin position="23"/>
        <end position="46"/>
    </location>
</feature>
<dbReference type="AlphaFoldDB" id="H6N6Q3"/>
<proteinExistence type="predicted"/>
<evidence type="ECO:0000256" key="1">
    <source>
        <dbReference type="SAM" id="MobiDB-lite"/>
    </source>
</evidence>
<dbReference type="EMBL" id="CP003199">
    <property type="protein sequence ID" value="AEW45325.2"/>
    <property type="molecule type" value="Genomic_DNA"/>
</dbReference>
<gene>
    <name evidence="2" type="ordered locus">MHC_02295</name>
</gene>
<evidence type="ECO:0000313" key="2">
    <source>
        <dbReference type="EMBL" id="AEW45325.2"/>
    </source>
</evidence>
<reference evidence="2 3" key="1">
    <citation type="journal article" date="2012" name="J. Bacteriol.">
        <title>Complete genome sequence of Mycoplasma haemocanis strain Illinois.</title>
        <authorList>
            <person name="do Nascimento N.C."/>
            <person name="Guimaraes A.M."/>
            <person name="Santos A.P."/>
            <person name="Sanmiguel P.J."/>
            <person name="Messick J.B."/>
        </authorList>
    </citation>
    <scope>NUCLEOTIDE SEQUENCE [LARGE SCALE GENOMIC DNA]</scope>
    <source>
        <strain evidence="2 3">Illinois</strain>
    </source>
</reference>
<dbReference type="KEGG" id="mhe:MHC_02295"/>
<dbReference type="Proteomes" id="UP000009135">
    <property type="component" value="Chromosome"/>
</dbReference>
<sequence>MGGVTATSLTTWGISSMAWKGKSKELTTTPITSTSSIQPNTQPQHNPTCEVFKVEGKESQNPKITKINWEEEKVKDTKSNTDNKDFWSSVDTACKGTDKTNKPSYNGRVYVTETGGKWNYSKEDQKEWTSVTKQ</sequence>
<protein>
    <submittedName>
        <fullName evidence="2">Uncharacterized protein</fullName>
    </submittedName>
</protein>
<dbReference type="HOGENOM" id="CLU_1675920_0_0_14"/>
<evidence type="ECO:0000313" key="3">
    <source>
        <dbReference type="Proteomes" id="UP000009135"/>
    </source>
</evidence>
<accession>H6N6Q3</accession>
<name>H6N6Q3_MYCHN</name>
<feature type="region of interest" description="Disordered" evidence="1">
    <location>
        <begin position="77"/>
        <end position="107"/>
    </location>
</feature>
<organism evidence="2 3">
    <name type="scientific">Mycoplasma haemocanis (strain Illinois)</name>
    <dbReference type="NCBI Taxonomy" id="1111676"/>
    <lineage>
        <taxon>Bacteria</taxon>
        <taxon>Bacillati</taxon>
        <taxon>Mycoplasmatota</taxon>
        <taxon>Mollicutes</taxon>
        <taxon>Mycoplasmataceae</taxon>
        <taxon>Mycoplasma</taxon>
    </lineage>
</organism>
<keyword evidence="3" id="KW-1185">Reference proteome</keyword>
<dbReference type="STRING" id="1111676.MHC_02295"/>